<accession>A0A1I0LKU6</accession>
<dbReference type="EMBL" id="FOHX01000017">
    <property type="protein sequence ID" value="SEU40021.1"/>
    <property type="molecule type" value="Genomic_DNA"/>
</dbReference>
<feature type="region of interest" description="Disordered" evidence="1">
    <location>
        <begin position="1"/>
        <end position="60"/>
    </location>
</feature>
<feature type="compositionally biased region" description="Low complexity" evidence="1">
    <location>
        <begin position="159"/>
        <end position="174"/>
    </location>
</feature>
<feature type="region of interest" description="Disordered" evidence="1">
    <location>
        <begin position="77"/>
        <end position="181"/>
    </location>
</feature>
<dbReference type="AlphaFoldDB" id="A0A1I0LKU6"/>
<dbReference type="STRING" id="568860.SAMN05421811_117178"/>
<organism evidence="2 3">
    <name type="scientific">Nonomuraea wenchangensis</name>
    <dbReference type="NCBI Taxonomy" id="568860"/>
    <lineage>
        <taxon>Bacteria</taxon>
        <taxon>Bacillati</taxon>
        <taxon>Actinomycetota</taxon>
        <taxon>Actinomycetes</taxon>
        <taxon>Streptosporangiales</taxon>
        <taxon>Streptosporangiaceae</taxon>
        <taxon>Nonomuraea</taxon>
    </lineage>
</organism>
<evidence type="ECO:0000256" key="1">
    <source>
        <dbReference type="SAM" id="MobiDB-lite"/>
    </source>
</evidence>
<keyword evidence="3" id="KW-1185">Reference proteome</keyword>
<reference evidence="2 3" key="1">
    <citation type="submission" date="2016-10" db="EMBL/GenBank/DDBJ databases">
        <authorList>
            <person name="de Groot N.N."/>
        </authorList>
    </citation>
    <scope>NUCLEOTIDE SEQUENCE [LARGE SCALE GENOMIC DNA]</scope>
    <source>
        <strain evidence="2 3">CGMCC 4.5598</strain>
    </source>
</reference>
<feature type="region of interest" description="Disordered" evidence="1">
    <location>
        <begin position="202"/>
        <end position="227"/>
    </location>
</feature>
<feature type="compositionally biased region" description="Pro residues" evidence="1">
    <location>
        <begin position="18"/>
        <end position="35"/>
    </location>
</feature>
<name>A0A1I0LKU6_9ACTN</name>
<evidence type="ECO:0000313" key="3">
    <source>
        <dbReference type="Proteomes" id="UP000199361"/>
    </source>
</evidence>
<proteinExistence type="predicted"/>
<dbReference type="Proteomes" id="UP000199361">
    <property type="component" value="Unassembled WGS sequence"/>
</dbReference>
<feature type="compositionally biased region" description="Pro residues" evidence="1">
    <location>
        <begin position="86"/>
        <end position="99"/>
    </location>
</feature>
<sequence length="256" mass="25516">MLAPPAPNPGTADTCRKPCPPPSANAAPPPAPAPCQPAGKGDESPLLEAPPEAEACPSAVCDPDGIRVFATARITAGLRRGVTPAAPSPPSPRAAPAPESPGSVPVHETPAPPATLEAEAEAEAGEAEVPRAIDASPVLSARELPPLPPSAANARRRAQAPACAPSSSRSNPPATYSPYCPTSPNAESLDCAFTPFTCTDAASVPPSPRSLRSSPVPPDGVRPSVSPCRSSAVGIGRLPFVSVSGIAGTLAVALGR</sequence>
<protein>
    <submittedName>
        <fullName evidence="2">Uncharacterized protein</fullName>
    </submittedName>
</protein>
<gene>
    <name evidence="2" type="ORF">SAMN05421811_117178</name>
</gene>
<feature type="compositionally biased region" description="Low complexity" evidence="1">
    <location>
        <begin position="44"/>
        <end position="59"/>
    </location>
</feature>
<evidence type="ECO:0000313" key="2">
    <source>
        <dbReference type="EMBL" id="SEU40021.1"/>
    </source>
</evidence>